<protein>
    <recommendedName>
        <fullName evidence="3">DUF1015 family protein</fullName>
    </recommendedName>
</protein>
<dbReference type="Pfam" id="PF06245">
    <property type="entry name" value="DUF1015"/>
    <property type="match status" value="1"/>
</dbReference>
<dbReference type="InterPro" id="IPR008323">
    <property type="entry name" value="UCP033563"/>
</dbReference>
<keyword evidence="2" id="KW-1185">Reference proteome</keyword>
<sequence length="269" mass="29657">MAPSLGTVSDYLDRLATTPPDSVTVAGDGTEQRIWACHNPEPIAQALRLADPHLLVADGHHRLEAALRFHRNKSNDDSGPASRILALAVDSSRFPPKLAAIHRTVPDIDIGQAVRTASRFARVRRLPTPFEPPHPGHLVLCAEGQAWEVSQICPSLTDSRLRELPRQWHDLDAALATHVLIPELCAAPSVERPFSYTHALPSLTARGQVGVVLPRPTLAQIWRCAESGVALPRKSTSFTPKPEPGQISYLFEYEYEYEHESRWETAGVS</sequence>
<accession>A0ABQ3QXQ6</accession>
<proteinExistence type="predicted"/>
<dbReference type="PANTHER" id="PTHR36454:SF1">
    <property type="entry name" value="DUF1015 DOMAIN-CONTAINING PROTEIN"/>
    <property type="match status" value="1"/>
</dbReference>
<dbReference type="Proteomes" id="UP001050808">
    <property type="component" value="Unassembled WGS sequence"/>
</dbReference>
<evidence type="ECO:0008006" key="3">
    <source>
        <dbReference type="Google" id="ProtNLM"/>
    </source>
</evidence>
<reference evidence="1" key="1">
    <citation type="submission" date="2024-05" db="EMBL/GenBank/DDBJ databases">
        <title>Whole genome shotgun sequence of Streptomyces violascens NBRC 12920.</title>
        <authorList>
            <person name="Komaki H."/>
            <person name="Tamura T."/>
        </authorList>
    </citation>
    <scope>NUCLEOTIDE SEQUENCE</scope>
    <source>
        <strain evidence="1">NBRC 12920</strain>
    </source>
</reference>
<gene>
    <name evidence="1" type="ORF">Sviol_64750</name>
</gene>
<name>A0ABQ3QXQ6_9ACTN</name>
<comment type="caution">
    <text evidence="1">The sequence shown here is derived from an EMBL/GenBank/DDBJ whole genome shotgun (WGS) entry which is preliminary data.</text>
</comment>
<evidence type="ECO:0000313" key="2">
    <source>
        <dbReference type="Proteomes" id="UP001050808"/>
    </source>
</evidence>
<dbReference type="PANTHER" id="PTHR36454">
    <property type="entry name" value="LMO2823 PROTEIN"/>
    <property type="match status" value="1"/>
</dbReference>
<dbReference type="EMBL" id="BNDY01000017">
    <property type="protein sequence ID" value="GHI42067.1"/>
    <property type="molecule type" value="Genomic_DNA"/>
</dbReference>
<organism evidence="1 2">
    <name type="scientific">Streptomyces violascens</name>
    <dbReference type="NCBI Taxonomy" id="67381"/>
    <lineage>
        <taxon>Bacteria</taxon>
        <taxon>Bacillati</taxon>
        <taxon>Actinomycetota</taxon>
        <taxon>Actinomycetes</taxon>
        <taxon>Kitasatosporales</taxon>
        <taxon>Streptomycetaceae</taxon>
        <taxon>Streptomyces</taxon>
    </lineage>
</organism>
<evidence type="ECO:0000313" key="1">
    <source>
        <dbReference type="EMBL" id="GHI42067.1"/>
    </source>
</evidence>